<evidence type="ECO:0000313" key="4">
    <source>
        <dbReference type="EMBL" id="SDU15574.1"/>
    </source>
</evidence>
<dbReference type="Pfam" id="PF00571">
    <property type="entry name" value="CBS"/>
    <property type="match status" value="2"/>
</dbReference>
<evidence type="ECO:0000256" key="1">
    <source>
        <dbReference type="ARBA" id="ARBA00023122"/>
    </source>
</evidence>
<reference evidence="5" key="1">
    <citation type="submission" date="2016-10" db="EMBL/GenBank/DDBJ databases">
        <authorList>
            <person name="Varghese N."/>
            <person name="Submissions S."/>
        </authorList>
    </citation>
    <scope>NUCLEOTIDE SEQUENCE [LARGE SCALE GENOMIC DNA]</scope>
    <source>
        <strain evidence="5">DSM 3384</strain>
    </source>
</reference>
<evidence type="ECO:0000313" key="5">
    <source>
        <dbReference type="Proteomes" id="UP000199608"/>
    </source>
</evidence>
<dbReference type="InterPro" id="IPR000644">
    <property type="entry name" value="CBS_dom"/>
</dbReference>
<dbReference type="Gene3D" id="3.10.580.10">
    <property type="entry name" value="CBS-domain"/>
    <property type="match status" value="1"/>
</dbReference>
<evidence type="ECO:0000256" key="2">
    <source>
        <dbReference type="PROSITE-ProRule" id="PRU00703"/>
    </source>
</evidence>
<proteinExistence type="predicted"/>
<dbReference type="InterPro" id="IPR046342">
    <property type="entry name" value="CBS_dom_sf"/>
</dbReference>
<dbReference type="AlphaFoldDB" id="A0A1H2G7M8"/>
<dbReference type="RefSeq" id="WP_092233142.1">
    <property type="nucleotide sequence ID" value="NZ_FNLL01000005.1"/>
</dbReference>
<dbReference type="SUPFAM" id="SSF55021">
    <property type="entry name" value="ACT-like"/>
    <property type="match status" value="1"/>
</dbReference>
<name>A0A1H2G7M8_9BACT</name>
<gene>
    <name evidence="4" type="ORF">SAMN04487931_10546</name>
</gene>
<protein>
    <submittedName>
        <fullName evidence="4">Acetoin utilization protein AcuB</fullName>
    </submittedName>
</protein>
<evidence type="ECO:0000259" key="3">
    <source>
        <dbReference type="PROSITE" id="PS51371"/>
    </source>
</evidence>
<dbReference type="InterPro" id="IPR045865">
    <property type="entry name" value="ACT-like_dom_sf"/>
</dbReference>
<dbReference type="SMART" id="SM00116">
    <property type="entry name" value="CBS"/>
    <property type="match status" value="2"/>
</dbReference>
<dbReference type="EMBL" id="FNLL01000005">
    <property type="protein sequence ID" value="SDU15574.1"/>
    <property type="molecule type" value="Genomic_DNA"/>
</dbReference>
<dbReference type="PANTHER" id="PTHR43080:SF2">
    <property type="entry name" value="CBS DOMAIN-CONTAINING PROTEIN"/>
    <property type="match status" value="1"/>
</dbReference>
<sequence length="227" mass="25079">MVIQEWMSRSVITIEYNESLNDAAKLFRTRVISILPVLKNGELFGIVTDGDIKKATPSDATTLDKFEIVSLLDSISVESVMSKPAVTIHSDHTVDEAAGIMLSKGISGMPVVDKAGLLEGILTKSDVFRCFVSFTGVSNKGQVFAFNLPDKPGIIKNLTDMIRNSGGRLCSIMTSYDDMEDGFRKVFFHTFDIDSDNFDSLVEKFHGIGELLYVADLSRGLRKIIKR</sequence>
<keyword evidence="1 2" id="KW-0129">CBS domain</keyword>
<dbReference type="PROSITE" id="PS51371">
    <property type="entry name" value="CBS"/>
    <property type="match status" value="2"/>
</dbReference>
<dbReference type="CDD" id="cd04584">
    <property type="entry name" value="CBS_pair_AcuB_like"/>
    <property type="match status" value="1"/>
</dbReference>
<dbReference type="InterPro" id="IPR051257">
    <property type="entry name" value="Diverse_CBS-Domain"/>
</dbReference>
<feature type="domain" description="CBS" evidence="3">
    <location>
        <begin position="7"/>
        <end position="62"/>
    </location>
</feature>
<dbReference type="Proteomes" id="UP000199608">
    <property type="component" value="Unassembled WGS sequence"/>
</dbReference>
<dbReference type="SUPFAM" id="SSF54631">
    <property type="entry name" value="CBS-domain pair"/>
    <property type="match status" value="1"/>
</dbReference>
<keyword evidence="5" id="KW-1185">Reference proteome</keyword>
<dbReference type="PANTHER" id="PTHR43080">
    <property type="entry name" value="CBS DOMAIN-CONTAINING PROTEIN CBSX3, MITOCHONDRIAL"/>
    <property type="match status" value="1"/>
</dbReference>
<accession>A0A1H2G7M8</accession>
<organism evidence="4 5">
    <name type="scientific">Desulfobacula phenolica</name>
    <dbReference type="NCBI Taxonomy" id="90732"/>
    <lineage>
        <taxon>Bacteria</taxon>
        <taxon>Pseudomonadati</taxon>
        <taxon>Thermodesulfobacteriota</taxon>
        <taxon>Desulfobacteria</taxon>
        <taxon>Desulfobacterales</taxon>
        <taxon>Desulfobacteraceae</taxon>
        <taxon>Desulfobacula</taxon>
    </lineage>
</organism>
<feature type="domain" description="CBS" evidence="3">
    <location>
        <begin position="81"/>
        <end position="141"/>
    </location>
</feature>